<comment type="caution">
    <text evidence="2">The sequence shown here is derived from an EMBL/GenBank/DDBJ whole genome shotgun (WGS) entry which is preliminary data.</text>
</comment>
<dbReference type="AlphaFoldDB" id="A0AAP0PCG3"/>
<protein>
    <submittedName>
        <fullName evidence="2">Uncharacterized protein</fullName>
    </submittedName>
</protein>
<reference evidence="2 3" key="1">
    <citation type="submission" date="2024-01" db="EMBL/GenBank/DDBJ databases">
        <title>Genome assemblies of Stephania.</title>
        <authorList>
            <person name="Yang L."/>
        </authorList>
    </citation>
    <scope>NUCLEOTIDE SEQUENCE [LARGE SCALE GENOMIC DNA]</scope>
    <source>
        <strain evidence="2">JXDWG</strain>
        <tissue evidence="2">Leaf</tissue>
    </source>
</reference>
<organism evidence="2 3">
    <name type="scientific">Stephania cephalantha</name>
    <dbReference type="NCBI Taxonomy" id="152367"/>
    <lineage>
        <taxon>Eukaryota</taxon>
        <taxon>Viridiplantae</taxon>
        <taxon>Streptophyta</taxon>
        <taxon>Embryophyta</taxon>
        <taxon>Tracheophyta</taxon>
        <taxon>Spermatophyta</taxon>
        <taxon>Magnoliopsida</taxon>
        <taxon>Ranunculales</taxon>
        <taxon>Menispermaceae</taxon>
        <taxon>Menispermoideae</taxon>
        <taxon>Cissampelideae</taxon>
        <taxon>Stephania</taxon>
    </lineage>
</organism>
<evidence type="ECO:0000313" key="3">
    <source>
        <dbReference type="Proteomes" id="UP001419268"/>
    </source>
</evidence>
<proteinExistence type="predicted"/>
<dbReference type="EMBL" id="JBBNAG010000004">
    <property type="protein sequence ID" value="KAK9139673.1"/>
    <property type="molecule type" value="Genomic_DNA"/>
</dbReference>
<keyword evidence="3" id="KW-1185">Reference proteome</keyword>
<feature type="region of interest" description="Disordered" evidence="1">
    <location>
        <begin position="1"/>
        <end position="70"/>
    </location>
</feature>
<dbReference type="Proteomes" id="UP001419268">
    <property type="component" value="Unassembled WGS sequence"/>
</dbReference>
<feature type="compositionally biased region" description="Basic and acidic residues" evidence="1">
    <location>
        <begin position="49"/>
        <end position="70"/>
    </location>
</feature>
<sequence>MAIGLNLVLARGRKKKEEKGKRKRKRKQKARKEGGRGSCGGEMEEQEGEEKGERRDIGSGWEEGKNRDGP</sequence>
<evidence type="ECO:0000313" key="2">
    <source>
        <dbReference type="EMBL" id="KAK9139673.1"/>
    </source>
</evidence>
<name>A0AAP0PCG3_9MAGN</name>
<feature type="compositionally biased region" description="Basic residues" evidence="1">
    <location>
        <begin position="21"/>
        <end position="30"/>
    </location>
</feature>
<accession>A0AAP0PCG3</accession>
<evidence type="ECO:0000256" key="1">
    <source>
        <dbReference type="SAM" id="MobiDB-lite"/>
    </source>
</evidence>
<gene>
    <name evidence="2" type="ORF">Scep_009354</name>
</gene>